<evidence type="ECO:0000256" key="8">
    <source>
        <dbReference type="HAMAP-Rule" id="MF_01430"/>
    </source>
</evidence>
<evidence type="ECO:0000256" key="6">
    <source>
        <dbReference type="ARBA" id="ARBA00023136"/>
    </source>
</evidence>
<dbReference type="STRING" id="1434232.MAIT1_03317"/>
<evidence type="ECO:0000256" key="7">
    <source>
        <dbReference type="ARBA" id="ARBA00023237"/>
    </source>
</evidence>
<keyword evidence="12" id="KW-1185">Reference proteome</keyword>
<keyword evidence="6 8" id="KW-0472">Membrane</keyword>
<dbReference type="InterPro" id="IPR023707">
    <property type="entry name" value="OM_assembly_BamA"/>
</dbReference>
<evidence type="ECO:0000313" key="12">
    <source>
        <dbReference type="Proteomes" id="UP000194003"/>
    </source>
</evidence>
<dbReference type="GO" id="GO:0043165">
    <property type="term" value="P:Gram-negative-bacterium-type cell outer membrane assembly"/>
    <property type="evidence" value="ECO:0007669"/>
    <property type="project" value="UniProtKB-UniRule"/>
</dbReference>
<comment type="function">
    <text evidence="8">Part of the outer membrane protein assembly complex, which is involved in assembly and insertion of beta-barrel proteins into the outer membrane.</text>
</comment>
<dbReference type="InterPro" id="IPR000184">
    <property type="entry name" value="Bac_surfAg_D15"/>
</dbReference>
<feature type="domain" description="POTRA" evidence="10">
    <location>
        <begin position="89"/>
        <end position="166"/>
    </location>
</feature>
<dbReference type="GO" id="GO:0051205">
    <property type="term" value="P:protein insertion into membrane"/>
    <property type="evidence" value="ECO:0007669"/>
    <property type="project" value="UniProtKB-UniRule"/>
</dbReference>
<accession>A0A1Y2K655</accession>
<evidence type="ECO:0000256" key="2">
    <source>
        <dbReference type="ARBA" id="ARBA00022452"/>
    </source>
</evidence>
<evidence type="ECO:0000256" key="1">
    <source>
        <dbReference type="ARBA" id="ARBA00004370"/>
    </source>
</evidence>
<evidence type="ECO:0000256" key="9">
    <source>
        <dbReference type="NCBIfam" id="TIGR03303"/>
    </source>
</evidence>
<dbReference type="EMBL" id="LVJN01000018">
    <property type="protein sequence ID" value="OSM05164.1"/>
    <property type="molecule type" value="Genomic_DNA"/>
</dbReference>
<organism evidence="11 12">
    <name type="scientific">Magnetofaba australis IT-1</name>
    <dbReference type="NCBI Taxonomy" id="1434232"/>
    <lineage>
        <taxon>Bacteria</taxon>
        <taxon>Pseudomonadati</taxon>
        <taxon>Pseudomonadota</taxon>
        <taxon>Magnetococcia</taxon>
        <taxon>Magnetococcales</taxon>
        <taxon>Magnetococcaceae</taxon>
        <taxon>Magnetofaba</taxon>
    </lineage>
</organism>
<keyword evidence="7 8" id="KW-0998">Cell outer membrane</keyword>
<feature type="domain" description="POTRA" evidence="10">
    <location>
        <begin position="342"/>
        <end position="415"/>
    </location>
</feature>
<dbReference type="NCBIfam" id="TIGR03303">
    <property type="entry name" value="OM_YaeT"/>
    <property type="match status" value="1"/>
</dbReference>
<dbReference type="Pfam" id="PF07244">
    <property type="entry name" value="POTRA"/>
    <property type="match status" value="5"/>
</dbReference>
<dbReference type="GO" id="GO:0009279">
    <property type="term" value="C:cell outer membrane"/>
    <property type="evidence" value="ECO:0007669"/>
    <property type="project" value="UniProtKB-SubCell"/>
</dbReference>
<gene>
    <name evidence="8" type="primary">bamA</name>
    <name evidence="11" type="ORF">MAIT1_03317</name>
</gene>
<dbReference type="Gene3D" id="2.40.160.50">
    <property type="entry name" value="membrane protein fhac: a member of the omp85/tpsb transporter family"/>
    <property type="match status" value="1"/>
</dbReference>
<dbReference type="Proteomes" id="UP000194003">
    <property type="component" value="Unassembled WGS sequence"/>
</dbReference>
<evidence type="ECO:0000256" key="3">
    <source>
        <dbReference type="ARBA" id="ARBA00022692"/>
    </source>
</evidence>
<comment type="subcellular location">
    <subcellularLocation>
        <location evidence="8">Cell outer membrane</location>
    </subcellularLocation>
    <subcellularLocation>
        <location evidence="1">Membrane</location>
    </subcellularLocation>
</comment>
<evidence type="ECO:0000256" key="4">
    <source>
        <dbReference type="ARBA" id="ARBA00022729"/>
    </source>
</evidence>
<comment type="caution">
    <text evidence="11">The sequence shown here is derived from an EMBL/GenBank/DDBJ whole genome shotgun (WGS) entry which is preliminary data.</text>
</comment>
<dbReference type="InterPro" id="IPR039910">
    <property type="entry name" value="D15-like"/>
</dbReference>
<comment type="subunit">
    <text evidence="8">Part of the Bam complex.</text>
</comment>
<dbReference type="AlphaFoldDB" id="A0A1Y2K655"/>
<feature type="domain" description="POTRA" evidence="10">
    <location>
        <begin position="21"/>
        <end position="88"/>
    </location>
</feature>
<dbReference type="InterPro" id="IPR034746">
    <property type="entry name" value="POTRA"/>
</dbReference>
<keyword evidence="3 8" id="KW-0812">Transmembrane</keyword>
<name>A0A1Y2K655_9PROT</name>
<feature type="chain" id="PRO_5013416958" description="Outer membrane protein assembly factor BamA" evidence="8">
    <location>
        <begin position="17"/>
        <end position="753"/>
    </location>
</feature>
<sequence length="753" mass="83835" precursor="true">MLMLGLLLAWTAPVQAQTQGGVIDEIRVQGARWIEKETVKSYLSVREGQPFNASDLRKSVKSLYATGFFKNIELEREGAALVVKVVENPLIQEVNFKGAYAFDDEELKDIVKIKARDIFSKSEAEKDLAALRQAYRVKGLFLAQIDLLTKALPENRVELTYKIREGEKSKVREVRLVGNEKLSAKTITKQLVIQPTDWLSWLTEKDTYDREKLLFDQSQVRRVYLDNGYVRARVDSSVAELTPDKKAFVVTHAITEGERYKFGEVEIKSDFDEAPIEDLYKQVEIEKGTWYTQNEVSTTIDKLTDLVGDFGYAFLQISPETAIDDENKTVNLTFNIQKGRRVYVNRVEVIGNTRTRDEVIRREMTVVEGNLFSASAVRKAKKRLQALDFFETVEITTPKSDIPDKVDVQVKVEEKATGAFTLGAGYSTTDKYMGSASVSQNNFMGKGQKLTLSFSLSASRADFGLGLYEPYFMGRDVSAGINLFNRKSDNSDSGGYESDSWGGSVTFGLNLTKNLGTRLSYSLTNTEIKGVASNAALLLRQQEAASPYLTSMVTNELSWDKIDNRLDPMKGHSMMLTTDLAGLGGDVKFLRLTSDNNVYHPIYKRAKVVGHLRLRGGMIEGFGDDVPIFEKYFMGGMRSLRGFKSHGVGPRSYSDDAMGGTYFGSGTAEVQFPVYGLEDKGVSALTFVDVGMLDNFDALATDVNDSGSVRMSAGVGVNWRSPFGPLQFSFGVPLASESWDKTRSFDFSIGTSM</sequence>
<protein>
    <recommendedName>
        <fullName evidence="8 9">Outer membrane protein assembly factor BamA</fullName>
    </recommendedName>
</protein>
<dbReference type="PANTHER" id="PTHR12815">
    <property type="entry name" value="SORTING AND ASSEMBLY MACHINERY SAMM50 PROTEIN FAMILY MEMBER"/>
    <property type="match status" value="1"/>
</dbReference>
<dbReference type="Pfam" id="PF01103">
    <property type="entry name" value="Omp85"/>
    <property type="match status" value="1"/>
</dbReference>
<dbReference type="PROSITE" id="PS51779">
    <property type="entry name" value="POTRA"/>
    <property type="match status" value="4"/>
</dbReference>
<feature type="signal peptide" evidence="8">
    <location>
        <begin position="1"/>
        <end position="16"/>
    </location>
</feature>
<reference evidence="11 12" key="1">
    <citation type="journal article" date="2016" name="BMC Genomics">
        <title>Combined genomic and structural analyses of a cultured magnetotactic bacterium reveals its niche adaptation to a dynamic environment.</title>
        <authorList>
            <person name="Araujo A.C."/>
            <person name="Morillo V."/>
            <person name="Cypriano J."/>
            <person name="Teixeira L.C."/>
            <person name="Leao P."/>
            <person name="Lyra S."/>
            <person name="Almeida L.G."/>
            <person name="Bazylinski D.A."/>
            <person name="Vasconcellos A.T."/>
            <person name="Abreu F."/>
            <person name="Lins U."/>
        </authorList>
    </citation>
    <scope>NUCLEOTIDE SEQUENCE [LARGE SCALE GENOMIC DNA]</scope>
    <source>
        <strain evidence="11 12">IT-1</strain>
    </source>
</reference>
<dbReference type="PANTHER" id="PTHR12815:SF23">
    <property type="entry name" value="OUTER MEMBRANE PROTEIN ASSEMBLY FACTOR BAMA"/>
    <property type="match status" value="1"/>
</dbReference>
<keyword evidence="5 8" id="KW-0677">Repeat</keyword>
<dbReference type="PIRSF" id="PIRSF006076">
    <property type="entry name" value="OM_assembly_OMP85"/>
    <property type="match status" value="1"/>
</dbReference>
<keyword evidence="4 8" id="KW-0732">Signal</keyword>
<feature type="domain" description="POTRA" evidence="10">
    <location>
        <begin position="169"/>
        <end position="253"/>
    </location>
</feature>
<evidence type="ECO:0000256" key="5">
    <source>
        <dbReference type="ARBA" id="ARBA00022737"/>
    </source>
</evidence>
<dbReference type="HAMAP" id="MF_01430">
    <property type="entry name" value="OM_assembly_BamA"/>
    <property type="match status" value="1"/>
</dbReference>
<comment type="similarity">
    <text evidence="8">Belongs to the BamA family.</text>
</comment>
<dbReference type="Gene3D" id="3.10.20.310">
    <property type="entry name" value="membrane protein fhac"/>
    <property type="match status" value="5"/>
</dbReference>
<evidence type="ECO:0000259" key="10">
    <source>
        <dbReference type="PROSITE" id="PS51779"/>
    </source>
</evidence>
<proteinExistence type="inferred from homology"/>
<keyword evidence="2 8" id="KW-1134">Transmembrane beta strand</keyword>
<evidence type="ECO:0000313" key="11">
    <source>
        <dbReference type="EMBL" id="OSM05164.1"/>
    </source>
</evidence>
<dbReference type="InterPro" id="IPR010827">
    <property type="entry name" value="BamA/TamA_POTRA"/>
</dbReference>